<dbReference type="Pfam" id="PF00856">
    <property type="entry name" value="SET"/>
    <property type="match status" value="1"/>
</dbReference>
<feature type="region of interest" description="Disordered" evidence="5">
    <location>
        <begin position="696"/>
        <end position="798"/>
    </location>
</feature>
<feature type="compositionally biased region" description="Low complexity" evidence="5">
    <location>
        <begin position="1719"/>
        <end position="1731"/>
    </location>
</feature>
<proteinExistence type="predicted"/>
<evidence type="ECO:0008006" key="10">
    <source>
        <dbReference type="Google" id="ProtNLM"/>
    </source>
</evidence>
<evidence type="ECO:0000256" key="1">
    <source>
        <dbReference type="ARBA" id="ARBA00022723"/>
    </source>
</evidence>
<keyword evidence="4" id="KW-0156">Chromatin regulator</keyword>
<evidence type="ECO:0000259" key="6">
    <source>
        <dbReference type="SMART" id="SM00249"/>
    </source>
</evidence>
<feature type="compositionally biased region" description="Basic and acidic residues" evidence="5">
    <location>
        <begin position="1122"/>
        <end position="1138"/>
    </location>
</feature>
<dbReference type="PANTHER" id="PTHR46462">
    <property type="entry name" value="UPSET, ISOFORM A"/>
    <property type="match status" value="1"/>
</dbReference>
<keyword evidence="2" id="KW-0863">Zinc-finger</keyword>
<dbReference type="GO" id="GO:0008170">
    <property type="term" value="F:N-methyltransferase activity"/>
    <property type="evidence" value="ECO:0007669"/>
    <property type="project" value="UniProtKB-ARBA"/>
</dbReference>
<dbReference type="CDD" id="cd10529">
    <property type="entry name" value="SET_SETD5-like"/>
    <property type="match status" value="1"/>
</dbReference>
<feature type="compositionally biased region" description="Low complexity" evidence="5">
    <location>
        <begin position="1107"/>
        <end position="1121"/>
    </location>
</feature>
<dbReference type="CDD" id="cd15550">
    <property type="entry name" value="PHD_MLL5"/>
    <property type="match status" value="1"/>
</dbReference>
<feature type="compositionally biased region" description="Polar residues" evidence="5">
    <location>
        <begin position="1317"/>
        <end position="1328"/>
    </location>
</feature>
<sequence length="1934" mass="215578">MSICLDSNNVLANQVGTSSAPQIPDQGSNENAVARNANSNLDLPIEINDQHQQQQILPAKTVAKLLVSNHQTSVIGNVTPVLQKISNPPMITVLNSTGGPLTVLKTICVTSGVSSAPHFSLVNNQSLTVTNALGKTPTITLLNAPVTVVKVPTPQTHSVDKPLEANNAPVTTQNIPTIIENRAHNVFVKNTCSDTSVSEIPQGHKFLTANSFPQTNVLSTIPPVVGKTVNGQRSKLKIVSNVVVPAMPGSSHNQQSSNLVLNKTNPQMQQRLVPRQKIIGPNGNQTKYVNKLHNSLQKPVYNMKQVPEKGSQSQQPRVMYPTHKSQIKTIPPVNNYIPKVHGIKTLTPQQSKSIPGQVQRTGSGLRTIPPQRPPKLPTKLNYIGKHAVQAQKTKPGPNRYNKSVKHTGPAMYNNYMPPVHTNKQLAFNQALTAEILETLSNKSGPTTSYSTKNYEILPSRYDTPVYNEQKPVEPIKYEDKSKSGLDALSLICQAVLLDHNYNATLPPDSPTRPTSIPNTPSQINGMSGNSMLLYSPGANTINKYPVERKRTVSCSNPVSSSSSMSNMSSLIASNSTSLVNLQDDDAASDISDCSDRKHDTEGEETDTAPEAEAVSKDEPYDHYGDYVTRCICGFLHDDGYMVECDQCKVWQHVQCVVKNKQVPDEYLCEKCNPLKPVDSQKARLIQQQWLRDRQQLPDLKNFKKESKMKEPIKLKDIPTDSDSSDAENPRHNNNTISPKGRTSLASRKKLEKSMGRQKKELKEANVQRKTLKKRERKLVRRKSKSQTKSNEEENNDNFGTMQLPQLRQWIENYEEAVTNHYSPELRARISNIRVNGAHASETAMPFDPSVNKCRVHTQPLTDLKYLVATVNIPPNIPVIELRGKYMLSTQHRNSAGNLSTRQHAQRPGPFLFFYRLHKDNTEVCVDTRTYGNSARFVRRSCKPNAELRHCIEKGVLHLYIVTLSAVDRNVELTIKHESHDLAAVGTTQIACYCGNMSECKINKTSTVKKNGDSTTEVQRKRKGRRTISSSMPSEPETPPIKVKEEPPLPPPPPSPPPPCLIDVKSEPLEEEVKNEVKIEEPPDIKEEVMEMAEVKLESIDMIEERPSTPVDVSESPPSVSETLEKEEKGTKEEKESKKSSPTVSTRRSSQHKPGKDRDNNEKPVSQKQEKGKSKKLSREERKLEAILRAIEQMEKADQRKQEHKQTKQVQRRDSEPSPHSKDEEKSSEAKQKRRRRKGRARTTSTHSARRDRLNSGDSYFTSGDENMLSPNEGIYVKKPEESTDDSMTEKHEGLLLALSVNDEMEKRDKSPIRENDSNSNSAHSSPETPLSLACSLVQAAVEPLEPGFKFPKTKKGLMNEWLNKTPDSLQTTSSPLSPHINTELDTNTGFYTPTKNVNNTINNVSNETGPRGSAKKRWLRQAISEDKCDSPQESPPLSDSVAPPKKRRLPRESISNDNTPPSTPTSLLSSGNMLENVVQQEGCVEIVFSGTECDDSPIETLESDAVLKERAEEMKQEFSKCVLPSNVSEMAQRPDTLSFGCLMDPRLRNHPLFTNSEQLVGTVEKTLSMLGFEEKKPESITPAKRKLSITEYRQRKKLNNNEMHDKSEDASILEDCMNEENNSSESFKLMSSRMRLNSTSSSSTISSDDEANLISELTAKAPAFNSEPTELERQREMQSLRLKKAFGLSIDVEHRKPALDMGAILNCELPVIHTIKSQGSPNSPNNSNSGSYEPAELTKSASNSPHLHGVLSQPTSPILSPDDMKEEDTVMDANSSIPDSIEEPAKEEITMSSPERLLEEEKQITEEKEIEVADVLKANEGSNGEEGPEIKPHMFYTPDEDEEIGEKSFASIESINYVPPFNNPIYPSTNYTSVIDYGDPAVGLRGYEGLFHNLRIIELFLSQVDICRSLETKALRYANLTPKIWLRYVDDVLI</sequence>
<dbReference type="InterPro" id="IPR001965">
    <property type="entry name" value="Znf_PHD"/>
</dbReference>
<dbReference type="GO" id="GO:0008276">
    <property type="term" value="F:protein methyltransferase activity"/>
    <property type="evidence" value="ECO:0007669"/>
    <property type="project" value="UniProtKB-ARBA"/>
</dbReference>
<feature type="compositionally biased region" description="Basic and acidic residues" evidence="5">
    <location>
        <begin position="1303"/>
        <end position="1316"/>
    </location>
</feature>
<evidence type="ECO:0000256" key="2">
    <source>
        <dbReference type="ARBA" id="ARBA00022771"/>
    </source>
</evidence>
<feature type="compositionally biased region" description="Pro residues" evidence="5">
    <location>
        <begin position="1047"/>
        <end position="1059"/>
    </location>
</feature>
<feature type="domain" description="SET" evidence="7">
    <location>
        <begin position="853"/>
        <end position="983"/>
    </location>
</feature>
<feature type="compositionally biased region" description="Basic residues" evidence="5">
    <location>
        <begin position="1231"/>
        <end position="1240"/>
    </location>
</feature>
<feature type="compositionally biased region" description="Polar residues" evidence="5">
    <location>
        <begin position="511"/>
        <end position="525"/>
    </location>
</feature>
<organism evidence="8 9">
    <name type="scientific">Cryptolaemus montrouzieri</name>
    <dbReference type="NCBI Taxonomy" id="559131"/>
    <lineage>
        <taxon>Eukaryota</taxon>
        <taxon>Metazoa</taxon>
        <taxon>Ecdysozoa</taxon>
        <taxon>Arthropoda</taxon>
        <taxon>Hexapoda</taxon>
        <taxon>Insecta</taxon>
        <taxon>Pterygota</taxon>
        <taxon>Neoptera</taxon>
        <taxon>Endopterygota</taxon>
        <taxon>Coleoptera</taxon>
        <taxon>Polyphaga</taxon>
        <taxon>Cucujiformia</taxon>
        <taxon>Coccinelloidea</taxon>
        <taxon>Coccinellidae</taxon>
        <taxon>Scymninae</taxon>
        <taxon>Scymnini</taxon>
        <taxon>Cryptolaemus</taxon>
    </lineage>
</organism>
<evidence type="ECO:0000313" key="8">
    <source>
        <dbReference type="EMBL" id="KAL3268939.1"/>
    </source>
</evidence>
<dbReference type="PROSITE" id="PS01359">
    <property type="entry name" value="ZF_PHD_1"/>
    <property type="match status" value="1"/>
</dbReference>
<feature type="compositionally biased region" description="Polar residues" evidence="5">
    <location>
        <begin position="1255"/>
        <end position="1264"/>
    </location>
</feature>
<dbReference type="InterPro" id="IPR001214">
    <property type="entry name" value="SET_dom"/>
</dbReference>
<feature type="region of interest" description="Disordered" evidence="5">
    <location>
        <begin position="1716"/>
        <end position="1763"/>
    </location>
</feature>
<dbReference type="GO" id="GO:0008270">
    <property type="term" value="F:zinc ion binding"/>
    <property type="evidence" value="ECO:0007669"/>
    <property type="project" value="UniProtKB-KW"/>
</dbReference>
<protein>
    <recommendedName>
        <fullName evidence="10">Histone-lysine N-methyltransferase MLL5</fullName>
    </recommendedName>
</protein>
<dbReference type="InterPro" id="IPR019786">
    <property type="entry name" value="Zinc_finger_PHD-type_CS"/>
</dbReference>
<dbReference type="GO" id="GO:0006325">
    <property type="term" value="P:chromatin organization"/>
    <property type="evidence" value="ECO:0007669"/>
    <property type="project" value="UniProtKB-KW"/>
</dbReference>
<feature type="compositionally biased region" description="Basic residues" evidence="5">
    <location>
        <begin position="769"/>
        <end position="785"/>
    </location>
</feature>
<feature type="compositionally biased region" description="Low complexity" evidence="5">
    <location>
        <begin position="1392"/>
        <end position="1408"/>
    </location>
</feature>
<keyword evidence="9" id="KW-1185">Reference proteome</keyword>
<feature type="region of interest" description="Disordered" evidence="5">
    <location>
        <begin position="504"/>
        <end position="525"/>
    </location>
</feature>
<dbReference type="Gene3D" id="2.170.270.10">
    <property type="entry name" value="SET domain"/>
    <property type="match status" value="1"/>
</dbReference>
<feature type="compositionally biased region" description="Basic and acidic residues" evidence="5">
    <location>
        <begin position="751"/>
        <end position="766"/>
    </location>
</feature>
<accession>A0ABD2MRR9</accession>
<feature type="compositionally biased region" description="Basic and acidic residues" evidence="5">
    <location>
        <begin position="1275"/>
        <end position="1293"/>
    </location>
</feature>
<feature type="compositionally biased region" description="Polar residues" evidence="5">
    <location>
        <begin position="1365"/>
        <end position="1391"/>
    </location>
</feature>
<feature type="region of interest" description="Disordered" evidence="5">
    <location>
        <begin position="587"/>
        <end position="612"/>
    </location>
</feature>
<dbReference type="GO" id="GO:0008757">
    <property type="term" value="F:S-adenosylmethionine-dependent methyltransferase activity"/>
    <property type="evidence" value="ECO:0007669"/>
    <property type="project" value="UniProtKB-ARBA"/>
</dbReference>
<dbReference type="SUPFAM" id="SSF82199">
    <property type="entry name" value="SET domain"/>
    <property type="match status" value="1"/>
</dbReference>
<dbReference type="Pfam" id="PF20826">
    <property type="entry name" value="PHD_5"/>
    <property type="match status" value="1"/>
</dbReference>
<evidence type="ECO:0000259" key="7">
    <source>
        <dbReference type="SMART" id="SM00317"/>
    </source>
</evidence>
<feature type="compositionally biased region" description="Basic and acidic residues" evidence="5">
    <location>
        <begin position="1063"/>
        <end position="1106"/>
    </location>
</feature>
<dbReference type="Proteomes" id="UP001516400">
    <property type="component" value="Unassembled WGS sequence"/>
</dbReference>
<dbReference type="InterPro" id="IPR013083">
    <property type="entry name" value="Znf_RING/FYVE/PHD"/>
</dbReference>
<dbReference type="SUPFAM" id="SSF57903">
    <property type="entry name" value="FYVE/PHD zinc finger"/>
    <property type="match status" value="1"/>
</dbReference>
<keyword evidence="3" id="KW-0862">Zinc</keyword>
<feature type="domain" description="Zinc finger PHD-type" evidence="6">
    <location>
        <begin position="629"/>
        <end position="672"/>
    </location>
</feature>
<evidence type="ECO:0000256" key="4">
    <source>
        <dbReference type="ARBA" id="ARBA00022853"/>
    </source>
</evidence>
<feature type="compositionally biased region" description="Basic and acidic residues" evidence="5">
    <location>
        <begin position="696"/>
        <end position="718"/>
    </location>
</feature>
<reference evidence="8 9" key="1">
    <citation type="journal article" date="2021" name="BMC Biol.">
        <title>Horizontally acquired antibacterial genes associated with adaptive radiation of ladybird beetles.</title>
        <authorList>
            <person name="Li H.S."/>
            <person name="Tang X.F."/>
            <person name="Huang Y.H."/>
            <person name="Xu Z.Y."/>
            <person name="Chen M.L."/>
            <person name="Du X.Y."/>
            <person name="Qiu B.Y."/>
            <person name="Chen P.T."/>
            <person name="Zhang W."/>
            <person name="Slipinski A."/>
            <person name="Escalona H.E."/>
            <person name="Waterhouse R.M."/>
            <person name="Zwick A."/>
            <person name="Pang H."/>
        </authorList>
    </citation>
    <scope>NUCLEOTIDE SEQUENCE [LARGE SCALE GENOMIC DNA]</scope>
    <source>
        <strain evidence="8">SYSU2018</strain>
    </source>
</reference>
<name>A0ABD2MRR9_9CUCU</name>
<feature type="region of interest" description="Disordered" evidence="5">
    <location>
        <begin position="1006"/>
        <end position="1330"/>
    </location>
</feature>
<feature type="compositionally biased region" description="Polar residues" evidence="5">
    <location>
        <begin position="1006"/>
        <end position="1016"/>
    </location>
</feature>
<feature type="region of interest" description="Disordered" evidence="5">
    <location>
        <begin position="1365"/>
        <end position="1469"/>
    </location>
</feature>
<dbReference type="PANTHER" id="PTHR46462:SF3">
    <property type="entry name" value="UPSET, ISOFORM A"/>
    <property type="match status" value="1"/>
</dbReference>
<feature type="compositionally biased region" description="Basic and acidic residues" evidence="5">
    <location>
        <begin position="1167"/>
        <end position="1230"/>
    </location>
</feature>
<evidence type="ECO:0000256" key="5">
    <source>
        <dbReference type="SAM" id="MobiDB-lite"/>
    </source>
</evidence>
<gene>
    <name evidence="8" type="ORF">HHI36_008025</name>
</gene>
<dbReference type="EMBL" id="JABFTP020000021">
    <property type="protein sequence ID" value="KAL3268939.1"/>
    <property type="molecule type" value="Genomic_DNA"/>
</dbReference>
<feature type="region of interest" description="Disordered" evidence="5">
    <location>
        <begin position="1775"/>
        <end position="1797"/>
    </location>
</feature>
<comment type="caution">
    <text evidence="8">The sequence shown here is derived from an EMBL/GenBank/DDBJ whole genome shotgun (WGS) entry which is preliminary data.</text>
</comment>
<feature type="region of interest" description="Disordered" evidence="5">
    <location>
        <begin position="349"/>
        <end position="377"/>
    </location>
</feature>
<dbReference type="SMART" id="SM00249">
    <property type="entry name" value="PHD"/>
    <property type="match status" value="1"/>
</dbReference>
<evidence type="ECO:0000256" key="3">
    <source>
        <dbReference type="ARBA" id="ARBA00022833"/>
    </source>
</evidence>
<feature type="compositionally biased region" description="Polar residues" evidence="5">
    <location>
        <begin position="349"/>
        <end position="364"/>
    </location>
</feature>
<keyword evidence="1" id="KW-0479">Metal-binding</keyword>
<dbReference type="SMART" id="SM00317">
    <property type="entry name" value="SET"/>
    <property type="match status" value="1"/>
</dbReference>
<dbReference type="InterPro" id="IPR046341">
    <property type="entry name" value="SET_dom_sf"/>
</dbReference>
<dbReference type="Gene3D" id="3.30.40.10">
    <property type="entry name" value="Zinc/RING finger domain, C3HC4 (zinc finger)"/>
    <property type="match status" value="1"/>
</dbReference>
<evidence type="ECO:0000313" key="9">
    <source>
        <dbReference type="Proteomes" id="UP001516400"/>
    </source>
</evidence>
<dbReference type="InterPro" id="IPR011011">
    <property type="entry name" value="Znf_FYVE_PHD"/>
</dbReference>